<protein>
    <submittedName>
        <fullName evidence="5">Trans-aconitate methyltransferase 1</fullName>
        <ecNumber evidence="5">2.1.1.145</ecNumber>
    </submittedName>
</protein>
<evidence type="ECO:0000313" key="5">
    <source>
        <dbReference type="EMBL" id="KAL0638375.1"/>
    </source>
</evidence>
<comment type="caution">
    <text evidence="5">The sequence shown here is derived from an EMBL/GenBank/DDBJ whole genome shotgun (WGS) entry which is preliminary data.</text>
</comment>
<keyword evidence="2 5" id="KW-0489">Methyltransferase</keyword>
<keyword evidence="3 5" id="KW-0808">Transferase</keyword>
<dbReference type="SUPFAM" id="SSF53335">
    <property type="entry name" value="S-adenosyl-L-methionine-dependent methyltransferases"/>
    <property type="match status" value="1"/>
</dbReference>
<dbReference type="Gene3D" id="3.40.50.150">
    <property type="entry name" value="Vaccinia Virus protein VP39"/>
    <property type="match status" value="1"/>
</dbReference>
<keyword evidence="6" id="KW-1185">Reference proteome</keyword>
<dbReference type="GO" id="GO:0032259">
    <property type="term" value="P:methylation"/>
    <property type="evidence" value="ECO:0007669"/>
    <property type="project" value="UniProtKB-KW"/>
</dbReference>
<sequence>MATFADASFGYDAYAAYRPVYPPTLYSEHLLPYHHGPRTLLLDLGCGPGIVTRPLSRHFTRAIGTDPSMGMLAAAVAATPAASYPNTTYHASTAESLSFLADGAVDLVSGAQCAHWFSYPEFWAEMARVVRPGGTVACWGYKDFVFAGNRAASRVVARYAYGRENLGPYWTQPGRGRIQGRYRCLVPPEEDWEAVERWEYESAFADVDEEWDVELGYVKEVVADPGMTGKLVREGEVMMEMEIPLGKLEAYARTWSAVHAWKKAHPERVAQEDGGSGDLVDEWFDELRQVVPEWNIEAWKDLVVDVELGHGVVCARRKGEIVE</sequence>
<reference evidence="5 6" key="1">
    <citation type="submission" date="2024-02" db="EMBL/GenBank/DDBJ databases">
        <title>Discinaceae phylogenomics.</title>
        <authorList>
            <person name="Dirks A.C."/>
            <person name="James T.Y."/>
        </authorList>
    </citation>
    <scope>NUCLEOTIDE SEQUENCE [LARGE SCALE GENOMIC DNA]</scope>
    <source>
        <strain evidence="5 6">ACD0624</strain>
    </source>
</reference>
<dbReference type="InterPro" id="IPR029063">
    <property type="entry name" value="SAM-dependent_MTases_sf"/>
</dbReference>
<evidence type="ECO:0000256" key="3">
    <source>
        <dbReference type="ARBA" id="ARBA00022679"/>
    </source>
</evidence>
<dbReference type="GO" id="GO:0046547">
    <property type="term" value="F:trans-aconitate 3-methyltransferase activity"/>
    <property type="evidence" value="ECO:0007669"/>
    <property type="project" value="UniProtKB-EC"/>
</dbReference>
<dbReference type="InterPro" id="IPR051052">
    <property type="entry name" value="Diverse_substrate_MTase"/>
</dbReference>
<name>A0ABR3GR27_9PEZI</name>
<dbReference type="Proteomes" id="UP001447188">
    <property type="component" value="Unassembled WGS sequence"/>
</dbReference>
<dbReference type="InterPro" id="IPR013216">
    <property type="entry name" value="Methyltransf_11"/>
</dbReference>
<dbReference type="PANTHER" id="PTHR44942">
    <property type="entry name" value="METHYLTRANSF_11 DOMAIN-CONTAINING PROTEIN"/>
    <property type="match status" value="1"/>
</dbReference>
<evidence type="ECO:0000256" key="2">
    <source>
        <dbReference type="ARBA" id="ARBA00022603"/>
    </source>
</evidence>
<evidence type="ECO:0000256" key="1">
    <source>
        <dbReference type="ARBA" id="ARBA00008361"/>
    </source>
</evidence>
<feature type="domain" description="Methyltransferase type 11" evidence="4">
    <location>
        <begin position="42"/>
        <end position="138"/>
    </location>
</feature>
<organism evidence="5 6">
    <name type="scientific">Discina gigas</name>
    <dbReference type="NCBI Taxonomy" id="1032678"/>
    <lineage>
        <taxon>Eukaryota</taxon>
        <taxon>Fungi</taxon>
        <taxon>Dikarya</taxon>
        <taxon>Ascomycota</taxon>
        <taxon>Pezizomycotina</taxon>
        <taxon>Pezizomycetes</taxon>
        <taxon>Pezizales</taxon>
        <taxon>Discinaceae</taxon>
        <taxon>Discina</taxon>
    </lineage>
</organism>
<evidence type="ECO:0000313" key="6">
    <source>
        <dbReference type="Proteomes" id="UP001447188"/>
    </source>
</evidence>
<dbReference type="EC" id="2.1.1.145" evidence="5"/>
<accession>A0ABR3GR27</accession>
<proteinExistence type="inferred from homology"/>
<gene>
    <name evidence="5" type="primary">TMT1</name>
    <name evidence="5" type="ORF">Q9L58_002517</name>
</gene>
<dbReference type="Pfam" id="PF08241">
    <property type="entry name" value="Methyltransf_11"/>
    <property type="match status" value="1"/>
</dbReference>
<dbReference type="EMBL" id="JBBBZM010000022">
    <property type="protein sequence ID" value="KAL0638375.1"/>
    <property type="molecule type" value="Genomic_DNA"/>
</dbReference>
<comment type="similarity">
    <text evidence="1">Belongs to the methyltransferase superfamily.</text>
</comment>
<dbReference type="PANTHER" id="PTHR44942:SF4">
    <property type="entry name" value="METHYLTRANSFERASE TYPE 11 DOMAIN-CONTAINING PROTEIN"/>
    <property type="match status" value="1"/>
</dbReference>
<dbReference type="CDD" id="cd02440">
    <property type="entry name" value="AdoMet_MTases"/>
    <property type="match status" value="1"/>
</dbReference>
<evidence type="ECO:0000259" key="4">
    <source>
        <dbReference type="Pfam" id="PF08241"/>
    </source>
</evidence>